<evidence type="ECO:0000256" key="2">
    <source>
        <dbReference type="ARBA" id="ARBA00022723"/>
    </source>
</evidence>
<dbReference type="InterPro" id="IPR039058">
    <property type="entry name" value="Yippee_fam"/>
</dbReference>
<dbReference type="PANTHER" id="PTHR13848">
    <property type="entry name" value="PROTEIN YIPPEE-LIKE CG15309-RELATED"/>
    <property type="match status" value="1"/>
</dbReference>
<sequence>MGRIFLEHIGGTRLFSCANCYTVLTNLTELISIRFTGFTGRALLFRRVVNLIYGLTQTFSEFNSEVQDRLMLTGRYMIRNALCKKCSAKLGWIYEFAFEESQRYKEGHVILEGALLTESDGFEEHIGED</sequence>
<dbReference type="Pfam" id="PF03226">
    <property type="entry name" value="Yippee-Mis18"/>
    <property type="match status" value="1"/>
</dbReference>
<dbReference type="InterPro" id="IPR004910">
    <property type="entry name" value="Yippee/Mis18/Cereblon"/>
</dbReference>
<dbReference type="InterPro" id="IPR034751">
    <property type="entry name" value="Yippee"/>
</dbReference>
<gene>
    <name evidence="6" type="ORF">Pmani_017863</name>
</gene>
<evidence type="ECO:0000256" key="1">
    <source>
        <dbReference type="ARBA" id="ARBA00005613"/>
    </source>
</evidence>
<proteinExistence type="inferred from homology"/>
<comment type="caution">
    <text evidence="6">The sequence shown here is derived from an EMBL/GenBank/DDBJ whole genome shotgun (WGS) entry which is preliminary data.</text>
</comment>
<evidence type="ECO:0000256" key="4">
    <source>
        <dbReference type="RuleBase" id="RU110713"/>
    </source>
</evidence>
<dbReference type="EMBL" id="JAWZYT010001622">
    <property type="protein sequence ID" value="KAK4310579.1"/>
    <property type="molecule type" value="Genomic_DNA"/>
</dbReference>
<evidence type="ECO:0000259" key="5">
    <source>
        <dbReference type="PROSITE" id="PS51792"/>
    </source>
</evidence>
<dbReference type="PROSITE" id="PS51792">
    <property type="entry name" value="YIPPEE"/>
    <property type="match status" value="1"/>
</dbReference>
<dbReference type="GO" id="GO:0046872">
    <property type="term" value="F:metal ion binding"/>
    <property type="evidence" value="ECO:0007669"/>
    <property type="project" value="UniProtKB-KW"/>
</dbReference>
<evidence type="ECO:0000313" key="7">
    <source>
        <dbReference type="Proteomes" id="UP001292094"/>
    </source>
</evidence>
<keyword evidence="2" id="KW-0479">Metal-binding</keyword>
<dbReference type="Proteomes" id="UP001292094">
    <property type="component" value="Unassembled WGS sequence"/>
</dbReference>
<accession>A0AAE1U9D6</accession>
<reference evidence="6" key="1">
    <citation type="submission" date="2023-11" db="EMBL/GenBank/DDBJ databases">
        <title>Genome assemblies of two species of porcelain crab, Petrolisthes cinctipes and Petrolisthes manimaculis (Anomura: Porcellanidae).</title>
        <authorList>
            <person name="Angst P."/>
        </authorList>
    </citation>
    <scope>NUCLEOTIDE SEQUENCE</scope>
    <source>
        <strain evidence="6">PB745_02</strain>
        <tissue evidence="6">Gill</tissue>
    </source>
</reference>
<evidence type="ECO:0000256" key="3">
    <source>
        <dbReference type="ARBA" id="ARBA00022833"/>
    </source>
</evidence>
<name>A0AAE1U9D6_9EUCA</name>
<evidence type="ECO:0000313" key="6">
    <source>
        <dbReference type="EMBL" id="KAK4310579.1"/>
    </source>
</evidence>
<comment type="similarity">
    <text evidence="1 4">Belongs to the yippee family.</text>
</comment>
<keyword evidence="7" id="KW-1185">Reference proteome</keyword>
<feature type="domain" description="Yippee" evidence="5">
    <location>
        <begin position="13"/>
        <end position="120"/>
    </location>
</feature>
<keyword evidence="3" id="KW-0862">Zinc</keyword>
<organism evidence="6 7">
    <name type="scientific">Petrolisthes manimaculis</name>
    <dbReference type="NCBI Taxonomy" id="1843537"/>
    <lineage>
        <taxon>Eukaryota</taxon>
        <taxon>Metazoa</taxon>
        <taxon>Ecdysozoa</taxon>
        <taxon>Arthropoda</taxon>
        <taxon>Crustacea</taxon>
        <taxon>Multicrustacea</taxon>
        <taxon>Malacostraca</taxon>
        <taxon>Eumalacostraca</taxon>
        <taxon>Eucarida</taxon>
        <taxon>Decapoda</taxon>
        <taxon>Pleocyemata</taxon>
        <taxon>Anomura</taxon>
        <taxon>Galatheoidea</taxon>
        <taxon>Porcellanidae</taxon>
        <taxon>Petrolisthes</taxon>
    </lineage>
</organism>
<protein>
    <recommendedName>
        <fullName evidence="4">Protein yippee-like</fullName>
    </recommendedName>
</protein>
<dbReference type="AlphaFoldDB" id="A0AAE1U9D6"/>